<dbReference type="KEGG" id="tbe:Trebr_1495"/>
<name>F4LNT4_TREBD</name>
<dbReference type="PANTHER" id="PTHR22617">
    <property type="entry name" value="CHEMOTAXIS SENSOR HISTIDINE KINASE-RELATED"/>
    <property type="match status" value="1"/>
</dbReference>
<dbReference type="PANTHER" id="PTHR22617:SF23">
    <property type="entry name" value="CHEMOTAXIS PROTEIN CHEW"/>
    <property type="match status" value="1"/>
</dbReference>
<dbReference type="AlphaFoldDB" id="F4LNT4"/>
<dbReference type="GO" id="GO:0006935">
    <property type="term" value="P:chemotaxis"/>
    <property type="evidence" value="ECO:0007669"/>
    <property type="project" value="InterPro"/>
</dbReference>
<dbReference type="OrthoDB" id="359895at2"/>
<dbReference type="HOGENOM" id="CLU_1626332_0_0_12"/>
<dbReference type="InterPro" id="IPR002545">
    <property type="entry name" value="CheW-lke_dom"/>
</dbReference>
<evidence type="ECO:0000313" key="2">
    <source>
        <dbReference type="EMBL" id="AEE16919.1"/>
    </source>
</evidence>
<gene>
    <name evidence="2" type="ordered locus">Trebr_1495</name>
</gene>
<reference evidence="3" key="1">
    <citation type="submission" date="2011-04" db="EMBL/GenBank/DDBJ databases">
        <title>The complete genome of Treponema brennaborense DSM 12168.</title>
        <authorList>
            <person name="Lucas S."/>
            <person name="Han J."/>
            <person name="Lapidus A."/>
            <person name="Bruce D."/>
            <person name="Goodwin L."/>
            <person name="Pitluck S."/>
            <person name="Peters L."/>
            <person name="Kyrpides N."/>
            <person name="Mavromatis K."/>
            <person name="Ivanova N."/>
            <person name="Mikhailova N."/>
            <person name="Pagani I."/>
            <person name="Teshima H."/>
            <person name="Detter J.C."/>
            <person name="Tapia R."/>
            <person name="Han C."/>
            <person name="Land M."/>
            <person name="Hauser L."/>
            <person name="Markowitz V."/>
            <person name="Cheng J.-F."/>
            <person name="Hugenholtz P."/>
            <person name="Woyke T."/>
            <person name="Wu D."/>
            <person name="Gronow S."/>
            <person name="Wellnitz S."/>
            <person name="Brambilla E."/>
            <person name="Klenk H.-P."/>
            <person name="Eisen J.A."/>
        </authorList>
    </citation>
    <scope>NUCLEOTIDE SEQUENCE [LARGE SCALE GENOMIC DNA]</scope>
    <source>
        <strain evidence="3">DSM 12168 / CIP 105900 / DD5/3</strain>
    </source>
</reference>
<keyword evidence="3" id="KW-1185">Reference proteome</keyword>
<evidence type="ECO:0000259" key="1">
    <source>
        <dbReference type="PROSITE" id="PS50851"/>
    </source>
</evidence>
<feature type="domain" description="CheW-like" evidence="1">
    <location>
        <begin position="25"/>
        <end position="158"/>
    </location>
</feature>
<dbReference type="STRING" id="906968.Trebr_1495"/>
<protein>
    <submittedName>
        <fullName evidence="2">CheW protein</fullName>
    </submittedName>
</protein>
<organism evidence="2 3">
    <name type="scientific">Treponema brennaborense (strain DSM 12168 / CIP 105900 / DD5/3)</name>
    <dbReference type="NCBI Taxonomy" id="906968"/>
    <lineage>
        <taxon>Bacteria</taxon>
        <taxon>Pseudomonadati</taxon>
        <taxon>Spirochaetota</taxon>
        <taxon>Spirochaetia</taxon>
        <taxon>Spirochaetales</taxon>
        <taxon>Treponemataceae</taxon>
        <taxon>Treponema</taxon>
    </lineage>
</organism>
<dbReference type="SUPFAM" id="SSF50341">
    <property type="entry name" value="CheW-like"/>
    <property type="match status" value="1"/>
</dbReference>
<dbReference type="InterPro" id="IPR039315">
    <property type="entry name" value="CheW"/>
</dbReference>
<dbReference type="GO" id="GO:0007165">
    <property type="term" value="P:signal transduction"/>
    <property type="evidence" value="ECO:0007669"/>
    <property type="project" value="InterPro"/>
</dbReference>
<evidence type="ECO:0000313" key="3">
    <source>
        <dbReference type="Proteomes" id="UP000006546"/>
    </source>
</evidence>
<dbReference type="GO" id="GO:0005829">
    <property type="term" value="C:cytosol"/>
    <property type="evidence" value="ECO:0007669"/>
    <property type="project" value="TreeGrafter"/>
</dbReference>
<accession>F4LNT4</accession>
<dbReference type="eggNOG" id="COG0835">
    <property type="taxonomic scope" value="Bacteria"/>
</dbReference>
<dbReference type="SMART" id="SM00260">
    <property type="entry name" value="CheW"/>
    <property type="match status" value="1"/>
</dbReference>
<dbReference type="RefSeq" id="WP_013758624.1">
    <property type="nucleotide sequence ID" value="NC_015500.1"/>
</dbReference>
<dbReference type="Gene3D" id="2.30.30.40">
    <property type="entry name" value="SH3 Domains"/>
    <property type="match status" value="1"/>
</dbReference>
<sequence>MAEDWVEQIRECKIHKEDDASAEPSRTWLLFAINKRLFAVPSDEIKEILKDFEVFPVPFVPPYVKGVLNRYGDPYVVVDPALLLGEEEQNAALFVVLNDASNTCLKITDIQDFYSAPETNVVQFSETAMSDFFDGTLHADGREALVINIKSFFKKVGADFAVQ</sequence>
<dbReference type="Proteomes" id="UP000006546">
    <property type="component" value="Chromosome"/>
</dbReference>
<dbReference type="Gene3D" id="2.40.50.180">
    <property type="entry name" value="CheA-289, Domain 4"/>
    <property type="match status" value="1"/>
</dbReference>
<dbReference type="EMBL" id="CP002696">
    <property type="protein sequence ID" value="AEE16919.1"/>
    <property type="molecule type" value="Genomic_DNA"/>
</dbReference>
<dbReference type="InterPro" id="IPR036061">
    <property type="entry name" value="CheW-like_dom_sf"/>
</dbReference>
<dbReference type="Pfam" id="PF01584">
    <property type="entry name" value="CheW"/>
    <property type="match status" value="1"/>
</dbReference>
<proteinExistence type="predicted"/>
<dbReference type="PROSITE" id="PS50851">
    <property type="entry name" value="CHEW"/>
    <property type="match status" value="1"/>
</dbReference>